<dbReference type="InterPro" id="IPR035969">
    <property type="entry name" value="Rab-GAP_TBC_sf"/>
</dbReference>
<feature type="region of interest" description="Disordered" evidence="3">
    <location>
        <begin position="442"/>
        <end position="465"/>
    </location>
</feature>
<dbReference type="PROSITE" id="PS50086">
    <property type="entry name" value="TBC_RABGAP"/>
    <property type="match status" value="1"/>
</dbReference>
<feature type="domain" description="PID" evidence="4">
    <location>
        <begin position="78"/>
        <end position="199"/>
    </location>
</feature>
<proteinExistence type="predicted"/>
<dbReference type="Pfam" id="PF00566">
    <property type="entry name" value="RabGAP-TBC"/>
    <property type="match status" value="1"/>
</dbReference>
<keyword evidence="2" id="KW-0175">Coiled coil</keyword>
<dbReference type="OMA" id="XSDNELS"/>
<dbReference type="InterPro" id="IPR022164">
    <property type="entry name" value="Kinesin-like"/>
</dbReference>
<comment type="caution">
    <text evidence="6">The sequence shown here is derived from an EMBL/GenBank/DDBJ whole genome shotgun (WGS) entry which is preliminary data.</text>
</comment>
<dbReference type="GO" id="GO:0031267">
    <property type="term" value="F:small GTPase binding"/>
    <property type="evidence" value="ECO:0007669"/>
    <property type="project" value="TreeGrafter"/>
</dbReference>
<dbReference type="Gene3D" id="2.30.29.30">
    <property type="entry name" value="Pleckstrin-homology domain (PH domain)/Phosphotyrosine-binding domain (PTB)"/>
    <property type="match status" value="1"/>
</dbReference>
<feature type="compositionally biased region" description="Acidic residues" evidence="3">
    <location>
        <begin position="449"/>
        <end position="460"/>
    </location>
</feature>
<dbReference type="Gene3D" id="1.10.10.750">
    <property type="entry name" value="Ypt/Rab-GAP domain of gyp1p, domain 1"/>
    <property type="match status" value="1"/>
</dbReference>
<feature type="domain" description="Rab-GAP TBC" evidence="5">
    <location>
        <begin position="504"/>
        <end position="688"/>
    </location>
</feature>
<dbReference type="AlphaFoldDB" id="A0A226EHJ4"/>
<dbReference type="InterPro" id="IPR000195">
    <property type="entry name" value="Rab-GAP-TBC_dom"/>
</dbReference>
<dbReference type="InterPro" id="IPR006020">
    <property type="entry name" value="PTB/PI_dom"/>
</dbReference>
<dbReference type="PROSITE" id="PS01179">
    <property type="entry name" value="PID"/>
    <property type="match status" value="1"/>
</dbReference>
<accession>A0A226EHJ4</accession>
<evidence type="ECO:0000256" key="2">
    <source>
        <dbReference type="SAM" id="Coils"/>
    </source>
</evidence>
<feature type="coiled-coil region" evidence="2">
    <location>
        <begin position="813"/>
        <end position="843"/>
    </location>
</feature>
<dbReference type="InterPro" id="IPR011993">
    <property type="entry name" value="PH-like_dom_sf"/>
</dbReference>
<dbReference type="SUPFAM" id="SSF50729">
    <property type="entry name" value="PH domain-like"/>
    <property type="match status" value="1"/>
</dbReference>
<sequence>MDGAATTRTGDDEKDDCHTVPINDTRKVLQVDADLKLPIQDKELLVELSGNSQPVLQANNQQVIPVREEEDFIIFHGVSYLGASKIHEANNELEIQKIISFLNEASDSCIQVSVAVPFYSDGEVVVYEEEDQSEISRFKINQIIFFARGDNSNSDSSCFAFTCSHGKTLNEAIFQCHAFRSDVKDAVGRVYQSFSNAFSGPKRVAENLVTTMSAVSDDTPTTGSHECSIFEVSLEMKEDDGKGNFHLVPRSSYFKLKSFVSKQIVLTIQQISHSSPEQELIVERCFGILFCCGRFLRPSDLQLCEMLSYSRGVDKKSYVVTGQWDCNDPAFQPLNQETPKESCIFFSVAVDIVLKNVQEPVRFTIESKARVYPPTEKFWVLSRKHHVTQQFQLTLERVQDSTKLVYKVKNCTAMGEVEKSKLNLNLNFTSFIRSSSIGSIELETPTSKDEEDSADDDDEALPSGQIFGSTEISDEQIAVWSDILKIWPVDSPRPKQVEIHVRSGIPDTMRGNMWMRLANCDEMEMLELYKTLISKECSSDDVIRRDIHRTFPANEFFQSGNGQELLFKICHAYAIYDVDVGYLQGISFITAALLLQMPEEQAFCLLVKIMFGHINLRNLYLNEFDNLHQHLYQLEKLIQDQIPELSVHFRESGIEPHMFASQWFLTLFCGKFPLDFVFRVIDIILLDGFNTVFQIAIALLMAARRDLLTLDFEGILRYFRVILPKKYRSADATNLLIQSVYSVKVKKSKLKRYKREFDTMKEHARNSVDSISRLSTENKLQKEDIMRFEYLVTNLVLSKTSTDERCFHLEQELHKIKLDLKEKEEINLKLEEETNSVKDLFQRELKRSEDDICKKDSIISEYKQICSKLSSQIATEQKLSRERMLFFQTNLCPPCFQFASCAINIASSGKTNGDSTESGAGDRPLEDIVKPLENELAKTKIALAASECDNDDTKHKLSLALAELETYRNSGAASTWLWKNLSNKK</sequence>
<evidence type="ECO:0000313" key="7">
    <source>
        <dbReference type="Proteomes" id="UP000198287"/>
    </source>
</evidence>
<dbReference type="GO" id="GO:0005096">
    <property type="term" value="F:GTPase activator activity"/>
    <property type="evidence" value="ECO:0007669"/>
    <property type="project" value="UniProtKB-KW"/>
</dbReference>
<reference evidence="6 7" key="1">
    <citation type="submission" date="2015-12" db="EMBL/GenBank/DDBJ databases">
        <title>The genome of Folsomia candida.</title>
        <authorList>
            <person name="Faddeeva A."/>
            <person name="Derks M.F."/>
            <person name="Anvar Y."/>
            <person name="Smit S."/>
            <person name="Van Straalen N."/>
            <person name="Roelofs D."/>
        </authorList>
    </citation>
    <scope>NUCLEOTIDE SEQUENCE [LARGE SCALE GENOMIC DNA]</scope>
    <source>
        <strain evidence="6 7">VU population</strain>
        <tissue evidence="6">Whole body</tissue>
    </source>
</reference>
<protein>
    <submittedName>
        <fullName evidence="6">Rab GTPase-activating protein 1</fullName>
    </submittedName>
</protein>
<dbReference type="PANTHER" id="PTHR47219">
    <property type="entry name" value="RAB GTPASE-ACTIVATING PROTEIN 1-LIKE"/>
    <property type="match status" value="1"/>
</dbReference>
<dbReference type="SMART" id="SM00164">
    <property type="entry name" value="TBC"/>
    <property type="match status" value="1"/>
</dbReference>
<dbReference type="Gene3D" id="1.10.472.80">
    <property type="entry name" value="Ypt/Rab-GAP domain of gyp1p, domain 3"/>
    <property type="match status" value="1"/>
</dbReference>
<dbReference type="InterPro" id="IPR050302">
    <property type="entry name" value="Rab_GAP_TBC_domain"/>
</dbReference>
<keyword evidence="7" id="KW-1185">Reference proteome</keyword>
<evidence type="ECO:0000259" key="5">
    <source>
        <dbReference type="PROSITE" id="PS50086"/>
    </source>
</evidence>
<dbReference type="EMBL" id="LNIX01000003">
    <property type="protein sequence ID" value="OXA56698.1"/>
    <property type="molecule type" value="Genomic_DNA"/>
</dbReference>
<dbReference type="SUPFAM" id="SSF47923">
    <property type="entry name" value="Ypt/Rab-GAP domain of gyp1p"/>
    <property type="match status" value="2"/>
</dbReference>
<keyword evidence="1" id="KW-0343">GTPase activation</keyword>
<dbReference type="Pfam" id="PF12473">
    <property type="entry name" value="DUF3694"/>
    <property type="match status" value="1"/>
</dbReference>
<dbReference type="PANTHER" id="PTHR47219:SF9">
    <property type="entry name" value="GTPASE ACTIVATING PROTEIN AND CENTROSOME-ASSOCIATED, ISOFORM B"/>
    <property type="match status" value="1"/>
</dbReference>
<dbReference type="Gene3D" id="1.10.8.270">
    <property type="entry name" value="putative rabgap domain of human tbc1 domain family member 14 like domains"/>
    <property type="match status" value="1"/>
</dbReference>
<evidence type="ECO:0000256" key="3">
    <source>
        <dbReference type="SAM" id="MobiDB-lite"/>
    </source>
</evidence>
<dbReference type="Pfam" id="PF00640">
    <property type="entry name" value="PID"/>
    <property type="match status" value="1"/>
</dbReference>
<dbReference type="FunFam" id="1.10.8.270:FF:000001">
    <property type="entry name" value="TBC1 domain family member 1"/>
    <property type="match status" value="1"/>
</dbReference>
<dbReference type="FunFam" id="1.10.472.80:FF:000027">
    <property type="entry name" value="GTPase activating protein (Evi5)"/>
    <property type="match status" value="1"/>
</dbReference>
<dbReference type="OrthoDB" id="295078at2759"/>
<evidence type="ECO:0000256" key="1">
    <source>
        <dbReference type="ARBA" id="ARBA00022468"/>
    </source>
</evidence>
<gene>
    <name evidence="6" type="ORF">Fcan01_08078</name>
</gene>
<evidence type="ECO:0000313" key="6">
    <source>
        <dbReference type="EMBL" id="OXA56698.1"/>
    </source>
</evidence>
<name>A0A226EHJ4_FOLCA</name>
<evidence type="ECO:0000259" key="4">
    <source>
        <dbReference type="PROSITE" id="PS01179"/>
    </source>
</evidence>
<dbReference type="STRING" id="158441.A0A226EHJ4"/>
<dbReference type="Proteomes" id="UP000198287">
    <property type="component" value="Unassembled WGS sequence"/>
</dbReference>
<organism evidence="6 7">
    <name type="scientific">Folsomia candida</name>
    <name type="common">Springtail</name>
    <dbReference type="NCBI Taxonomy" id="158441"/>
    <lineage>
        <taxon>Eukaryota</taxon>
        <taxon>Metazoa</taxon>
        <taxon>Ecdysozoa</taxon>
        <taxon>Arthropoda</taxon>
        <taxon>Hexapoda</taxon>
        <taxon>Collembola</taxon>
        <taxon>Entomobryomorpha</taxon>
        <taxon>Isotomoidea</taxon>
        <taxon>Isotomidae</taxon>
        <taxon>Proisotominae</taxon>
        <taxon>Folsomia</taxon>
    </lineage>
</organism>